<dbReference type="Proteomes" id="UP000198596">
    <property type="component" value="Unassembled WGS sequence"/>
</dbReference>
<gene>
    <name evidence="1" type="ORF">SAMN04488131_10811</name>
</gene>
<dbReference type="OrthoDB" id="9777288at2"/>
<reference evidence="2" key="1">
    <citation type="submission" date="2016-10" db="EMBL/GenBank/DDBJ databases">
        <authorList>
            <person name="Varghese N."/>
            <person name="Submissions S."/>
        </authorList>
    </citation>
    <scope>NUCLEOTIDE SEQUENCE [LARGE SCALE GENOMIC DNA]</scope>
    <source>
        <strain evidence="2">CGMCC 1.9227</strain>
    </source>
</reference>
<accession>A0A1I2FL76</accession>
<evidence type="ECO:0000313" key="1">
    <source>
        <dbReference type="EMBL" id="SFF05783.1"/>
    </source>
</evidence>
<dbReference type="RefSeq" id="WP_091205071.1">
    <property type="nucleotide sequence ID" value="NZ_FONQ01000008.1"/>
</dbReference>
<evidence type="ECO:0000313" key="2">
    <source>
        <dbReference type="Proteomes" id="UP000198596"/>
    </source>
</evidence>
<dbReference type="AlphaFoldDB" id="A0A1I2FL76"/>
<dbReference type="STRING" id="935223.SAMN04488131_10811"/>
<keyword evidence="2" id="KW-1185">Reference proteome</keyword>
<dbReference type="EMBL" id="FONQ01000008">
    <property type="protein sequence ID" value="SFF05783.1"/>
    <property type="molecule type" value="Genomic_DNA"/>
</dbReference>
<organism evidence="1 2">
    <name type="scientific">Flavobacterium xueshanense</name>
    <dbReference type="NCBI Taxonomy" id="935223"/>
    <lineage>
        <taxon>Bacteria</taxon>
        <taxon>Pseudomonadati</taxon>
        <taxon>Bacteroidota</taxon>
        <taxon>Flavobacteriia</taxon>
        <taxon>Flavobacteriales</taxon>
        <taxon>Flavobacteriaceae</taxon>
        <taxon>Flavobacterium</taxon>
    </lineage>
</organism>
<sequence length="75" mass="8586">MEKAAHGNHKLVFTEQHLNENTAHLAQGFDAVSLFTSDVASETVLQKRYTSVLNILRWGLCTQILLMFQGQKLWR</sequence>
<name>A0A1I2FL76_9FLAO</name>
<protein>
    <submittedName>
        <fullName evidence="1">Uncharacterized protein</fullName>
    </submittedName>
</protein>
<proteinExistence type="predicted"/>
<dbReference type="Gene3D" id="3.40.50.720">
    <property type="entry name" value="NAD(P)-binding Rossmann-like Domain"/>
    <property type="match status" value="1"/>
</dbReference>